<sequence>MRWKMKLYNIKNYSIVLCCLFFGCNQQQNTSRVEVLPYYQDASFTPYWLTPYANELNNFHKIPDFSLVNQEGEIVTSKTFEDKIYITDFFFTTCPGICPKMTSNMLLLQEEFKNDEDILLLSHSVTPERDSIPILQEYAELKGVLNSKWHLVTGDRDEIYNLGRNSYFVEEDLGETKTKEDFLHTENFVLVDKKKHIRGIYNGLNKASINQLITDINTLKSEKQF</sequence>
<accession>A0A1H7HNN1</accession>
<feature type="domain" description="Thioredoxin" evidence="5">
    <location>
        <begin position="56"/>
        <end position="221"/>
    </location>
</feature>
<dbReference type="PANTHER" id="PTHR12151:SF25">
    <property type="entry name" value="LINALOOL DEHYDRATASE_ISOMERASE DOMAIN-CONTAINING PROTEIN"/>
    <property type="match status" value="1"/>
</dbReference>
<dbReference type="Pfam" id="PF02630">
    <property type="entry name" value="SCO1-SenC"/>
    <property type="match status" value="1"/>
</dbReference>
<dbReference type="PANTHER" id="PTHR12151">
    <property type="entry name" value="ELECTRON TRANSPORT PROTIN SCO1/SENC FAMILY MEMBER"/>
    <property type="match status" value="1"/>
</dbReference>
<evidence type="ECO:0000313" key="6">
    <source>
        <dbReference type="EMBL" id="SEK50650.1"/>
    </source>
</evidence>
<evidence type="ECO:0000256" key="2">
    <source>
        <dbReference type="ARBA" id="ARBA00023008"/>
    </source>
</evidence>
<dbReference type="SUPFAM" id="SSF52833">
    <property type="entry name" value="Thioredoxin-like"/>
    <property type="match status" value="1"/>
</dbReference>
<dbReference type="CDD" id="cd02968">
    <property type="entry name" value="SCO"/>
    <property type="match status" value="1"/>
</dbReference>
<evidence type="ECO:0000259" key="5">
    <source>
        <dbReference type="PROSITE" id="PS51352"/>
    </source>
</evidence>
<dbReference type="Gene3D" id="3.40.30.10">
    <property type="entry name" value="Glutaredoxin"/>
    <property type="match status" value="1"/>
</dbReference>
<proteinExistence type="inferred from homology"/>
<dbReference type="InterPro" id="IPR003782">
    <property type="entry name" value="SCO1/SenC"/>
</dbReference>
<gene>
    <name evidence="6" type="ORF">SAMN04487910_0682</name>
</gene>
<dbReference type="AlphaFoldDB" id="A0A1H7HNN1"/>
<keyword evidence="4" id="KW-1015">Disulfide bond</keyword>
<name>A0A1H7HNN1_AQUAM</name>
<dbReference type="InterPro" id="IPR013766">
    <property type="entry name" value="Thioredoxin_domain"/>
</dbReference>
<dbReference type="PROSITE" id="PS51352">
    <property type="entry name" value="THIOREDOXIN_2"/>
    <property type="match status" value="1"/>
</dbReference>
<keyword evidence="7" id="KW-1185">Reference proteome</keyword>
<feature type="disulfide bond" description="Redox-active" evidence="4">
    <location>
        <begin position="94"/>
        <end position="98"/>
    </location>
</feature>
<evidence type="ECO:0000256" key="3">
    <source>
        <dbReference type="PIRSR" id="PIRSR603782-1"/>
    </source>
</evidence>
<evidence type="ECO:0000313" key="7">
    <source>
        <dbReference type="Proteomes" id="UP000198521"/>
    </source>
</evidence>
<feature type="binding site" evidence="3">
    <location>
        <position position="94"/>
    </location>
    <ligand>
        <name>Cu cation</name>
        <dbReference type="ChEBI" id="CHEBI:23378"/>
    </ligand>
</feature>
<keyword evidence="2 3" id="KW-0186">Copper</keyword>
<evidence type="ECO:0000256" key="1">
    <source>
        <dbReference type="ARBA" id="ARBA00010996"/>
    </source>
</evidence>
<dbReference type="GO" id="GO:0046872">
    <property type="term" value="F:metal ion binding"/>
    <property type="evidence" value="ECO:0007669"/>
    <property type="project" value="UniProtKB-KW"/>
</dbReference>
<dbReference type="Proteomes" id="UP000198521">
    <property type="component" value="Unassembled WGS sequence"/>
</dbReference>
<dbReference type="STRING" id="1038014.SAMN04487910_0682"/>
<feature type="binding site" evidence="3">
    <location>
        <position position="184"/>
    </location>
    <ligand>
        <name>Cu cation</name>
        <dbReference type="ChEBI" id="CHEBI:23378"/>
    </ligand>
</feature>
<dbReference type="PROSITE" id="PS51257">
    <property type="entry name" value="PROKAR_LIPOPROTEIN"/>
    <property type="match status" value="1"/>
</dbReference>
<dbReference type="InterPro" id="IPR036249">
    <property type="entry name" value="Thioredoxin-like_sf"/>
</dbReference>
<dbReference type="EMBL" id="FOAB01000001">
    <property type="protein sequence ID" value="SEK50650.1"/>
    <property type="molecule type" value="Genomic_DNA"/>
</dbReference>
<comment type="similarity">
    <text evidence="1">Belongs to the SCO1/2 family.</text>
</comment>
<protein>
    <submittedName>
        <fullName evidence="6">Protein SCO1/2</fullName>
    </submittedName>
</protein>
<evidence type="ECO:0000256" key="4">
    <source>
        <dbReference type="PIRSR" id="PIRSR603782-2"/>
    </source>
</evidence>
<feature type="binding site" evidence="3">
    <location>
        <position position="98"/>
    </location>
    <ligand>
        <name>Cu cation</name>
        <dbReference type="ChEBI" id="CHEBI:23378"/>
    </ligand>
</feature>
<reference evidence="6 7" key="1">
    <citation type="submission" date="2016-10" db="EMBL/GenBank/DDBJ databases">
        <authorList>
            <person name="de Groot N.N."/>
        </authorList>
    </citation>
    <scope>NUCLEOTIDE SEQUENCE [LARGE SCALE GENOMIC DNA]</scope>
    <source>
        <strain evidence="6 7">DSM 25232</strain>
    </source>
</reference>
<keyword evidence="3" id="KW-0479">Metal-binding</keyword>
<organism evidence="6 7">
    <name type="scientific">Aquimarina amphilecti</name>
    <dbReference type="NCBI Taxonomy" id="1038014"/>
    <lineage>
        <taxon>Bacteria</taxon>
        <taxon>Pseudomonadati</taxon>
        <taxon>Bacteroidota</taxon>
        <taxon>Flavobacteriia</taxon>
        <taxon>Flavobacteriales</taxon>
        <taxon>Flavobacteriaceae</taxon>
        <taxon>Aquimarina</taxon>
    </lineage>
</organism>